<feature type="region of interest" description="Disordered" evidence="1">
    <location>
        <begin position="274"/>
        <end position="293"/>
    </location>
</feature>
<gene>
    <name evidence="3" type="ORF">H4W80_006424</name>
</gene>
<dbReference type="Pfam" id="PF01979">
    <property type="entry name" value="Amidohydro_1"/>
    <property type="match status" value="1"/>
</dbReference>
<reference evidence="3 4" key="1">
    <citation type="submission" date="2020-10" db="EMBL/GenBank/DDBJ databases">
        <title>Sequencing the genomes of 1000 actinobacteria strains.</title>
        <authorList>
            <person name="Klenk H.-P."/>
        </authorList>
    </citation>
    <scope>NUCLEOTIDE SEQUENCE [LARGE SCALE GENOMIC DNA]</scope>
    <source>
        <strain evidence="3 4">DSM 43173</strain>
    </source>
</reference>
<dbReference type="InterPro" id="IPR057744">
    <property type="entry name" value="OTAase-like"/>
</dbReference>
<proteinExistence type="predicted"/>
<dbReference type="Gene3D" id="3.20.20.140">
    <property type="entry name" value="Metal-dependent hydrolases"/>
    <property type="match status" value="2"/>
</dbReference>
<dbReference type="CDD" id="cd01299">
    <property type="entry name" value="Met_dep_hydrolase_A"/>
    <property type="match status" value="1"/>
</dbReference>
<sequence length="478" mass="49840">MTNARLFDGTGAPVRPAAGILVEDGVVRLVGRAGDGVPDGADVVDVAGRTVLPGLIDAHAHVFATPPAPAEGAEPLWPDVTAHFLAARLRETLRMGFTTLRDVGSYGDAVVTARQAMRYGAFRGPRLLTCGRIVSATAPGGRFFDGMYREADGPDEVRKAVREQVRRGADFIKIMSTGARSVELEDPRPAQVTEEEMAALVDEAHRLGYRVAAHAEGLPGTELSIRNGVDTVEHGMYLHRRPDLLDLMAAAGQILVPTLSCYYGVAGLSESAVGPSESIAGPSETSVAPAGDGSHAGWTPPLVELASHGEWTPPLVALAEHNLAEAGRTLAAARAAGVPIALGHDWQPFSDTAVEVVRMVRHGLSPAETLVAATATAARALGLDEHLGTVEPGKLADLVVVDGDPLAEPAVLRDRTRIWLVFQLGEPVAGQALEAPPSRPATSANARTAAVSRSAAHTSALSNGGSPRSGITDTPGWV</sequence>
<organism evidence="3 4">
    <name type="scientific">Nonomuraea angiospora</name>
    <dbReference type="NCBI Taxonomy" id="46172"/>
    <lineage>
        <taxon>Bacteria</taxon>
        <taxon>Bacillati</taxon>
        <taxon>Actinomycetota</taxon>
        <taxon>Actinomycetes</taxon>
        <taxon>Streptosporangiales</taxon>
        <taxon>Streptosporangiaceae</taxon>
        <taxon>Nonomuraea</taxon>
    </lineage>
</organism>
<dbReference type="EMBL" id="JADBEK010000001">
    <property type="protein sequence ID" value="MBE1588166.1"/>
    <property type="molecule type" value="Genomic_DNA"/>
</dbReference>
<feature type="domain" description="Amidohydrolase-related" evidence="2">
    <location>
        <begin position="50"/>
        <end position="422"/>
    </location>
</feature>
<feature type="region of interest" description="Disordered" evidence="1">
    <location>
        <begin position="432"/>
        <end position="478"/>
    </location>
</feature>
<feature type="compositionally biased region" description="Polar residues" evidence="1">
    <location>
        <begin position="455"/>
        <end position="472"/>
    </location>
</feature>
<dbReference type="InterPro" id="IPR011059">
    <property type="entry name" value="Metal-dep_hydrolase_composite"/>
</dbReference>
<dbReference type="SUPFAM" id="SSF51556">
    <property type="entry name" value="Metallo-dependent hydrolases"/>
    <property type="match status" value="1"/>
</dbReference>
<evidence type="ECO:0000259" key="2">
    <source>
        <dbReference type="Pfam" id="PF01979"/>
    </source>
</evidence>
<dbReference type="PANTHER" id="PTHR43135">
    <property type="entry name" value="ALPHA-D-RIBOSE 1-METHYLPHOSPHONATE 5-TRIPHOSPHATE DIPHOSPHATASE"/>
    <property type="match status" value="1"/>
</dbReference>
<evidence type="ECO:0000313" key="4">
    <source>
        <dbReference type="Proteomes" id="UP000633509"/>
    </source>
</evidence>
<dbReference type="InterPro" id="IPR032466">
    <property type="entry name" value="Metal_Hydrolase"/>
</dbReference>
<protein>
    <submittedName>
        <fullName evidence="3">Imidazolonepropionase-like amidohydrolase</fullName>
    </submittedName>
</protein>
<accession>A0ABR9M5H9</accession>
<dbReference type="Proteomes" id="UP000633509">
    <property type="component" value="Unassembled WGS sequence"/>
</dbReference>
<keyword evidence="4" id="KW-1185">Reference proteome</keyword>
<comment type="caution">
    <text evidence="3">The sequence shown here is derived from an EMBL/GenBank/DDBJ whole genome shotgun (WGS) entry which is preliminary data.</text>
</comment>
<name>A0ABR9M5H9_9ACTN</name>
<evidence type="ECO:0000256" key="1">
    <source>
        <dbReference type="SAM" id="MobiDB-lite"/>
    </source>
</evidence>
<dbReference type="InterPro" id="IPR051781">
    <property type="entry name" value="Metallo-dep_Hydrolase"/>
</dbReference>
<dbReference type="PANTHER" id="PTHR43135:SF3">
    <property type="entry name" value="ALPHA-D-RIBOSE 1-METHYLPHOSPHONATE 5-TRIPHOSPHATE DIPHOSPHATASE"/>
    <property type="match status" value="1"/>
</dbReference>
<dbReference type="SUPFAM" id="SSF51338">
    <property type="entry name" value="Composite domain of metallo-dependent hydrolases"/>
    <property type="match status" value="1"/>
</dbReference>
<dbReference type="InterPro" id="IPR006680">
    <property type="entry name" value="Amidohydro-rel"/>
</dbReference>
<evidence type="ECO:0000313" key="3">
    <source>
        <dbReference type="EMBL" id="MBE1588166.1"/>
    </source>
</evidence>